<dbReference type="SUPFAM" id="SSF50965">
    <property type="entry name" value="Galactose oxidase, central domain"/>
    <property type="match status" value="1"/>
</dbReference>
<sequence>QLPSLSWQAGESKQLTIVSRRWYHQSQIKNQVLFIDGGIESFSDRSIIQDVCFTFGRYNYIIAIDMNMSWDWESNITEAVINKTLDSPTGNPPPNIQNAALFRGPSQDLQVYLYGGITPSVNQSFPDLQYPTTNQYTLWGFNTETHTWTQYDLFSEVPERPSQGAAAEASDLGLEFYMNGMITQWSSPSTSYLGNQSLFLSGMVILDLNTKTVPSLISSLATNRSTDIVTNGYPRVRGGIIYVPGLGPQGVLVTVGGAIQSSGSLDLGNFFSLVSMDQANIFDVSTALPTYNGSDNGWYTQTIIGTTPEPRVDFCLVLASAPDNSSHNIFMYVGLLSLLGWDPSQQNKYFDEIWVLSLPSFTWIAIYNGTSPRFGHTCHAVGNRQMITIGSVDNVNAADYCDWEFKSVAIYDMTDGGGSRNGWGSVFSPYDAPYQVNDVISAAIGGNLNGNATKLLPNGGWSSTLIAHLFTGTDNQTAPVGLGGMSTTTRSSHIDHTPIIAGTVGGAVALFLVAFLALLWKRYRAAILKKRQQENQQEQFLKTELPNGRDLSTRFSSS</sequence>
<protein>
    <submittedName>
        <fullName evidence="5">Uncharacterized protein</fullName>
    </submittedName>
</protein>
<keyword evidence="4" id="KW-0812">Transmembrane</keyword>
<dbReference type="PANTHER" id="PTHR46228">
    <property type="entry name" value="KELCH DOMAIN-CONTAINING PROTEIN"/>
    <property type="match status" value="1"/>
</dbReference>
<evidence type="ECO:0000313" key="5">
    <source>
        <dbReference type="EMBL" id="KUJ15865.1"/>
    </source>
</evidence>
<keyword evidence="4" id="KW-0472">Membrane</keyword>
<feature type="non-terminal residue" evidence="5">
    <location>
        <position position="1"/>
    </location>
</feature>
<dbReference type="PANTHER" id="PTHR46228:SF2">
    <property type="entry name" value="KELCH REPEAT PROTEIN (AFU_ORTHOLOGUE AFUA_4G14350)"/>
    <property type="match status" value="1"/>
</dbReference>
<name>A0A194X6Q9_MOLSC</name>
<dbReference type="InterPro" id="IPR011043">
    <property type="entry name" value="Gal_Oxase/kelch_b-propeller"/>
</dbReference>
<keyword evidence="2" id="KW-0677">Repeat</keyword>
<dbReference type="AlphaFoldDB" id="A0A194X6Q9"/>
<dbReference type="Proteomes" id="UP000070700">
    <property type="component" value="Unassembled WGS sequence"/>
</dbReference>
<keyword evidence="6" id="KW-1185">Reference proteome</keyword>
<dbReference type="Gene3D" id="2.120.10.80">
    <property type="entry name" value="Kelch-type beta propeller"/>
    <property type="match status" value="1"/>
</dbReference>
<evidence type="ECO:0000256" key="1">
    <source>
        <dbReference type="ARBA" id="ARBA00022441"/>
    </source>
</evidence>
<dbReference type="OrthoDB" id="10251809at2759"/>
<evidence type="ECO:0000256" key="4">
    <source>
        <dbReference type="SAM" id="Phobius"/>
    </source>
</evidence>
<dbReference type="InParanoid" id="A0A194X6Q9"/>
<dbReference type="RefSeq" id="XP_018070220.1">
    <property type="nucleotide sequence ID" value="XM_018209397.1"/>
</dbReference>
<evidence type="ECO:0000256" key="3">
    <source>
        <dbReference type="SAM" id="MobiDB-lite"/>
    </source>
</evidence>
<feature type="transmembrane region" description="Helical" evidence="4">
    <location>
        <begin position="499"/>
        <end position="520"/>
    </location>
</feature>
<dbReference type="EMBL" id="KQ947417">
    <property type="protein sequence ID" value="KUJ15865.1"/>
    <property type="molecule type" value="Genomic_DNA"/>
</dbReference>
<accession>A0A194X6Q9</accession>
<proteinExistence type="predicted"/>
<feature type="region of interest" description="Disordered" evidence="3">
    <location>
        <begin position="539"/>
        <end position="558"/>
    </location>
</feature>
<keyword evidence="1" id="KW-0880">Kelch repeat</keyword>
<evidence type="ECO:0000256" key="2">
    <source>
        <dbReference type="ARBA" id="ARBA00022737"/>
    </source>
</evidence>
<evidence type="ECO:0000313" key="6">
    <source>
        <dbReference type="Proteomes" id="UP000070700"/>
    </source>
</evidence>
<reference evidence="5 6" key="1">
    <citation type="submission" date="2015-10" db="EMBL/GenBank/DDBJ databases">
        <title>Full genome of DAOMC 229536 Phialocephala scopiformis, a fungal endophyte of spruce producing the potent anti-insectan compound rugulosin.</title>
        <authorList>
            <consortium name="DOE Joint Genome Institute"/>
            <person name="Walker A.K."/>
            <person name="Frasz S.L."/>
            <person name="Seifert K.A."/>
            <person name="Miller J.D."/>
            <person name="Mondo S.J."/>
            <person name="Labutti K."/>
            <person name="Lipzen A."/>
            <person name="Dockter R."/>
            <person name="Kennedy M."/>
            <person name="Grigoriev I.V."/>
            <person name="Spatafora J.W."/>
        </authorList>
    </citation>
    <scope>NUCLEOTIDE SEQUENCE [LARGE SCALE GENOMIC DNA]</scope>
    <source>
        <strain evidence="5 6">CBS 120377</strain>
    </source>
</reference>
<keyword evidence="4" id="KW-1133">Transmembrane helix</keyword>
<dbReference type="InterPro" id="IPR015915">
    <property type="entry name" value="Kelch-typ_b-propeller"/>
</dbReference>
<gene>
    <name evidence="5" type="ORF">LY89DRAFT_586981</name>
</gene>
<dbReference type="GeneID" id="28819123"/>
<dbReference type="KEGG" id="psco:LY89DRAFT_586981"/>
<organism evidence="5 6">
    <name type="scientific">Mollisia scopiformis</name>
    <name type="common">Conifer needle endophyte fungus</name>
    <name type="synonym">Phialocephala scopiformis</name>
    <dbReference type="NCBI Taxonomy" id="149040"/>
    <lineage>
        <taxon>Eukaryota</taxon>
        <taxon>Fungi</taxon>
        <taxon>Dikarya</taxon>
        <taxon>Ascomycota</taxon>
        <taxon>Pezizomycotina</taxon>
        <taxon>Leotiomycetes</taxon>
        <taxon>Helotiales</taxon>
        <taxon>Mollisiaceae</taxon>
        <taxon>Mollisia</taxon>
    </lineage>
</organism>